<feature type="domain" description="Terminase large subunit-like ATPase" evidence="1">
    <location>
        <begin position="70"/>
        <end position="214"/>
    </location>
</feature>
<dbReference type="Proteomes" id="UP001610631">
    <property type="component" value="Unassembled WGS sequence"/>
</dbReference>
<reference evidence="2 3" key="1">
    <citation type="submission" date="2024-03" db="EMBL/GenBank/DDBJ databases">
        <title>Whole genome sequencing of Streptomyces racemochromogenes, to identify antimicrobial biosynthetic gene clusters.</title>
        <authorList>
            <person name="Suryawanshi P."/>
            <person name="Krishnaraj P.U."/>
            <person name="Arun Y.P."/>
            <person name="Suryawanshi M.P."/>
            <person name="Rakshit O."/>
        </authorList>
    </citation>
    <scope>NUCLEOTIDE SEQUENCE [LARGE SCALE GENOMIC DNA]</scope>
    <source>
        <strain evidence="2 3">AUDT626</strain>
    </source>
</reference>
<dbReference type="EMBL" id="JBBDHD010000273">
    <property type="protein sequence ID" value="MFH7600587.1"/>
    <property type="molecule type" value="Genomic_DNA"/>
</dbReference>
<accession>A0ABW7PQ82</accession>
<evidence type="ECO:0000313" key="2">
    <source>
        <dbReference type="EMBL" id="MFH7600587.1"/>
    </source>
</evidence>
<name>A0ABW7PQ82_9ACTN</name>
<proteinExistence type="predicted"/>
<gene>
    <name evidence="2" type="ORF">WDV06_36650</name>
</gene>
<dbReference type="InterPro" id="IPR046461">
    <property type="entry name" value="TerL_ATPase"/>
</dbReference>
<evidence type="ECO:0000259" key="1">
    <source>
        <dbReference type="Pfam" id="PF03354"/>
    </source>
</evidence>
<keyword evidence="3" id="KW-1185">Reference proteome</keyword>
<dbReference type="InterPro" id="IPR027417">
    <property type="entry name" value="P-loop_NTPase"/>
</dbReference>
<dbReference type="PANTHER" id="PTHR41287">
    <property type="match status" value="1"/>
</dbReference>
<sequence>MGLPLKWSTACLDWEERIVKAQTLIPFAPLFQDKADEAMEVFDNLIATDVGDGSFSMGQICRYWIRDFVSQIFGSYDPETGIRHIQEYFLLISKKNGKSTTAAAIMLTALILNWRKDAEFIILSPTIEIAKNSYAPAAAMVRADPELSEMLHVQDHTRTITHLATGATLKVVAADAATVGGKKAVGVLVDELWIFGKNHNADDMLREAIGGLASRPEGFVIYLTTQSNEPPAGVFKTRLEYARGVRDGLIDDPSFLPCIYEFPMDMLQRGEHRDPANFYITNPNLDDHPLYDGPGMGSVLISFIQREWAKAEQEGEESVRGFLAKHLNVEIGLNLRADRWPGADWWEHANKLERVTIAYILEN</sequence>
<organism evidence="2 3">
    <name type="scientific">Streptomyces racemochromogenes</name>
    <dbReference type="NCBI Taxonomy" id="67353"/>
    <lineage>
        <taxon>Bacteria</taxon>
        <taxon>Bacillati</taxon>
        <taxon>Actinomycetota</taxon>
        <taxon>Actinomycetes</taxon>
        <taxon>Kitasatosporales</taxon>
        <taxon>Streptomycetaceae</taxon>
        <taxon>Streptomyces</taxon>
    </lineage>
</organism>
<dbReference type="Pfam" id="PF03354">
    <property type="entry name" value="TerL_ATPase"/>
    <property type="match status" value="1"/>
</dbReference>
<dbReference type="Gene3D" id="3.40.50.300">
    <property type="entry name" value="P-loop containing nucleotide triphosphate hydrolases"/>
    <property type="match status" value="1"/>
</dbReference>
<dbReference type="PANTHER" id="PTHR41287:SF1">
    <property type="entry name" value="PROTEIN YMFN"/>
    <property type="match status" value="1"/>
</dbReference>
<feature type="non-terminal residue" evidence="2">
    <location>
        <position position="363"/>
    </location>
</feature>
<evidence type="ECO:0000313" key="3">
    <source>
        <dbReference type="Proteomes" id="UP001610631"/>
    </source>
</evidence>
<comment type="caution">
    <text evidence="2">The sequence shown here is derived from an EMBL/GenBank/DDBJ whole genome shotgun (WGS) entry which is preliminary data.</text>
</comment>
<protein>
    <submittedName>
        <fullName evidence="2">Terminase large subunit</fullName>
    </submittedName>
</protein>
<dbReference type="InterPro" id="IPR005021">
    <property type="entry name" value="Terminase_largesu-like"/>
</dbReference>